<keyword evidence="8" id="KW-1185">Reference proteome</keyword>
<dbReference type="SUPFAM" id="SSF55424">
    <property type="entry name" value="FAD/NAD-linked reductases, dimerisation (C-terminal) domain"/>
    <property type="match status" value="1"/>
</dbReference>
<comment type="cofactor">
    <cofactor evidence="1">
        <name>FAD</name>
        <dbReference type="ChEBI" id="CHEBI:57692"/>
    </cofactor>
</comment>
<keyword evidence="4" id="KW-0560">Oxidoreductase</keyword>
<evidence type="ECO:0000256" key="5">
    <source>
        <dbReference type="SAM" id="MobiDB-lite"/>
    </source>
</evidence>
<dbReference type="PANTHER" id="PTHR43557">
    <property type="entry name" value="APOPTOSIS-INDUCING FACTOR 1"/>
    <property type="match status" value="1"/>
</dbReference>
<evidence type="ECO:0000313" key="8">
    <source>
        <dbReference type="Proteomes" id="UP001515943"/>
    </source>
</evidence>
<dbReference type="SUPFAM" id="SSF51905">
    <property type="entry name" value="FAD/NAD(P)-binding domain"/>
    <property type="match status" value="2"/>
</dbReference>
<evidence type="ECO:0000313" key="7">
    <source>
        <dbReference type="EMBL" id="NKE59167.1"/>
    </source>
</evidence>
<dbReference type="Pfam" id="PF07992">
    <property type="entry name" value="Pyr_redox_2"/>
    <property type="match status" value="1"/>
</dbReference>
<evidence type="ECO:0000256" key="2">
    <source>
        <dbReference type="ARBA" id="ARBA00022630"/>
    </source>
</evidence>
<evidence type="ECO:0000256" key="3">
    <source>
        <dbReference type="ARBA" id="ARBA00022827"/>
    </source>
</evidence>
<evidence type="ECO:0000256" key="4">
    <source>
        <dbReference type="ARBA" id="ARBA00023002"/>
    </source>
</evidence>
<feature type="compositionally biased region" description="Low complexity" evidence="5">
    <location>
        <begin position="432"/>
        <end position="451"/>
    </location>
</feature>
<dbReference type="Proteomes" id="UP001515943">
    <property type="component" value="Unassembled WGS sequence"/>
</dbReference>
<accession>A0ABX1FKQ8</accession>
<dbReference type="Gene3D" id="3.50.50.60">
    <property type="entry name" value="FAD/NAD(P)-binding domain"/>
    <property type="match status" value="2"/>
</dbReference>
<keyword evidence="2" id="KW-0285">Flavoprotein</keyword>
<dbReference type="PRINTS" id="PR00368">
    <property type="entry name" value="FADPNR"/>
</dbReference>
<evidence type="ECO:0000256" key="1">
    <source>
        <dbReference type="ARBA" id="ARBA00001974"/>
    </source>
</evidence>
<evidence type="ECO:0000259" key="6">
    <source>
        <dbReference type="Pfam" id="PF07992"/>
    </source>
</evidence>
<dbReference type="InterPro" id="IPR016156">
    <property type="entry name" value="FAD/NAD-linked_Rdtase_dimer_sf"/>
</dbReference>
<feature type="region of interest" description="Disordered" evidence="5">
    <location>
        <begin position="432"/>
        <end position="474"/>
    </location>
</feature>
<dbReference type="PANTHER" id="PTHR43557:SF2">
    <property type="entry name" value="RIESKE DOMAIN-CONTAINING PROTEIN-RELATED"/>
    <property type="match status" value="1"/>
</dbReference>
<feature type="domain" description="FAD/NAD(P)-binding" evidence="6">
    <location>
        <begin position="17"/>
        <end position="314"/>
    </location>
</feature>
<keyword evidence="3" id="KW-0274">FAD</keyword>
<dbReference type="InterPro" id="IPR050446">
    <property type="entry name" value="FAD-oxidoreductase/Apoptosis"/>
</dbReference>
<comment type="caution">
    <text evidence="7">The sequence shown here is derived from an EMBL/GenBank/DDBJ whole genome shotgun (WGS) entry which is preliminary data.</text>
</comment>
<sequence length="474" mass="50709">MPDARDRDQGASEVSERIVVVGGGLGGVRSAERLREMGFDGQITILSAERHLPYHRPCLSKQIITGEWHPDDSLLSFSGDLDAEWRMNSPALHLDPKTQSVWVPGGEEIKYDGMIIATGVDARAMGGAPRHDPRVHVLRTLDDAVAIRKNIRQSQGLVAVIGGGFIGCELACSVRHMGRDVALIVRSPALLGGVVGDDIGKKITEAHVEHGVRLATGVGIKHWVRQPGGIGIHLSDGQVFFASCVVLAVGASPAVDWLRGSGLVIEDGVLCDATNHVVGAENIVACGDVARWPNLRFNGVVRRVEHWLNAVEGGRAAAENLLVGRSHAKPYTPVPRFWTEQYGMRVQGAGLPVLGTDTTDVNGLTGFIADGKLVGIVGLESPGKIITETPELFRQNTVDTNRQVWTQPAEETAAAAEVPEVLPTTQIPVPEPVAARASSVPPSVSSSMSPPLQRRRHSRSRPEMVRVGGGRARP</sequence>
<protein>
    <submittedName>
        <fullName evidence="7">NAD(P)/FAD-dependent oxidoreductase</fullName>
    </submittedName>
</protein>
<dbReference type="InterPro" id="IPR036188">
    <property type="entry name" value="FAD/NAD-bd_sf"/>
</dbReference>
<dbReference type="Gene3D" id="3.30.390.30">
    <property type="match status" value="1"/>
</dbReference>
<dbReference type="PRINTS" id="PR00411">
    <property type="entry name" value="PNDRDTASEI"/>
</dbReference>
<dbReference type="InterPro" id="IPR023753">
    <property type="entry name" value="FAD/NAD-binding_dom"/>
</dbReference>
<name>A0ABX1FKQ8_9PSEU</name>
<proteinExistence type="predicted"/>
<gene>
    <name evidence="7" type="ORF">FXN61_21055</name>
</gene>
<reference evidence="7 8" key="1">
    <citation type="submission" date="2019-08" db="EMBL/GenBank/DDBJ databases">
        <title>Lentzea from Indian Himalayas.</title>
        <authorList>
            <person name="Mandal S."/>
            <person name="Mallick Gupta A."/>
            <person name="Maiti P.K."/>
            <person name="Sarkar J."/>
            <person name="Mandal S."/>
        </authorList>
    </citation>
    <scope>NUCLEOTIDE SEQUENCE [LARGE SCALE GENOMIC DNA]</scope>
    <source>
        <strain evidence="7 8">PSKA42</strain>
    </source>
</reference>
<dbReference type="EMBL" id="VSRL01000075">
    <property type="protein sequence ID" value="NKE59167.1"/>
    <property type="molecule type" value="Genomic_DNA"/>
</dbReference>
<organism evidence="7 8">
    <name type="scientific">Lentzea indica</name>
    <dbReference type="NCBI Taxonomy" id="2604800"/>
    <lineage>
        <taxon>Bacteria</taxon>
        <taxon>Bacillati</taxon>
        <taxon>Actinomycetota</taxon>
        <taxon>Actinomycetes</taxon>
        <taxon>Pseudonocardiales</taxon>
        <taxon>Pseudonocardiaceae</taxon>
        <taxon>Lentzea</taxon>
    </lineage>
</organism>